<evidence type="ECO:0000313" key="1">
    <source>
        <dbReference type="EMBL" id="CAA7401809.1"/>
    </source>
</evidence>
<protein>
    <submittedName>
        <fullName evidence="1">Uncharacterized protein</fullName>
    </submittedName>
</protein>
<organism evidence="1 2">
    <name type="scientific">Spirodela intermedia</name>
    <name type="common">Intermediate duckweed</name>
    <dbReference type="NCBI Taxonomy" id="51605"/>
    <lineage>
        <taxon>Eukaryota</taxon>
        <taxon>Viridiplantae</taxon>
        <taxon>Streptophyta</taxon>
        <taxon>Embryophyta</taxon>
        <taxon>Tracheophyta</taxon>
        <taxon>Spermatophyta</taxon>
        <taxon>Magnoliopsida</taxon>
        <taxon>Liliopsida</taxon>
        <taxon>Araceae</taxon>
        <taxon>Lemnoideae</taxon>
        <taxon>Spirodela</taxon>
    </lineage>
</organism>
<dbReference type="EMBL" id="LR746272">
    <property type="protein sequence ID" value="CAA7401809.1"/>
    <property type="molecule type" value="Genomic_DNA"/>
</dbReference>
<sequence length="64" mass="7074">MKWVIKLSLAAPQVGARAAWTGRGTCVSLPFHITSGQLAVGQGVVVHAREETYLEYDDFLADRW</sequence>
<dbReference type="Proteomes" id="UP000663760">
    <property type="component" value="Chromosome 9"/>
</dbReference>
<reference evidence="1" key="1">
    <citation type="submission" date="2020-02" db="EMBL/GenBank/DDBJ databases">
        <authorList>
            <person name="Scholz U."/>
            <person name="Mascher M."/>
            <person name="Fiebig A."/>
        </authorList>
    </citation>
    <scope>NUCLEOTIDE SEQUENCE</scope>
</reference>
<evidence type="ECO:0000313" key="2">
    <source>
        <dbReference type="Proteomes" id="UP000663760"/>
    </source>
</evidence>
<gene>
    <name evidence="1" type="ORF">SI8410_09012487</name>
</gene>
<keyword evidence="2" id="KW-1185">Reference proteome</keyword>
<name>A0A7I8KVI2_SPIIN</name>
<proteinExistence type="predicted"/>
<accession>A0A7I8KVI2</accession>
<dbReference type="AlphaFoldDB" id="A0A7I8KVI2"/>